<accession>A0A5C3Q9T6</accession>
<evidence type="ECO:0000313" key="2">
    <source>
        <dbReference type="EMBL" id="TFK98762.1"/>
    </source>
</evidence>
<dbReference type="Pfam" id="PF01501">
    <property type="entry name" value="Glyco_transf_8"/>
    <property type="match status" value="1"/>
</dbReference>
<keyword evidence="3" id="KW-1185">Reference proteome</keyword>
<name>A0A5C3Q9T6_9AGAR</name>
<dbReference type="InterPro" id="IPR002495">
    <property type="entry name" value="Glyco_trans_8"/>
</dbReference>
<evidence type="ECO:0000313" key="3">
    <source>
        <dbReference type="Proteomes" id="UP000305067"/>
    </source>
</evidence>
<gene>
    <name evidence="2" type="ORF">BDV98DRAFT_552234</name>
</gene>
<dbReference type="EMBL" id="ML178837">
    <property type="protein sequence ID" value="TFK98762.1"/>
    <property type="molecule type" value="Genomic_DNA"/>
</dbReference>
<dbReference type="InterPro" id="IPR029044">
    <property type="entry name" value="Nucleotide-diphossugar_trans"/>
</dbReference>
<reference evidence="2 3" key="1">
    <citation type="journal article" date="2019" name="Nat. Ecol. Evol.">
        <title>Megaphylogeny resolves global patterns of mushroom evolution.</title>
        <authorList>
            <person name="Varga T."/>
            <person name="Krizsan K."/>
            <person name="Foldi C."/>
            <person name="Dima B."/>
            <person name="Sanchez-Garcia M."/>
            <person name="Sanchez-Ramirez S."/>
            <person name="Szollosi G.J."/>
            <person name="Szarkandi J.G."/>
            <person name="Papp V."/>
            <person name="Albert L."/>
            <person name="Andreopoulos W."/>
            <person name="Angelini C."/>
            <person name="Antonin V."/>
            <person name="Barry K.W."/>
            <person name="Bougher N.L."/>
            <person name="Buchanan P."/>
            <person name="Buyck B."/>
            <person name="Bense V."/>
            <person name="Catcheside P."/>
            <person name="Chovatia M."/>
            <person name="Cooper J."/>
            <person name="Damon W."/>
            <person name="Desjardin D."/>
            <person name="Finy P."/>
            <person name="Geml J."/>
            <person name="Haridas S."/>
            <person name="Hughes K."/>
            <person name="Justo A."/>
            <person name="Karasinski D."/>
            <person name="Kautmanova I."/>
            <person name="Kiss B."/>
            <person name="Kocsube S."/>
            <person name="Kotiranta H."/>
            <person name="LaButti K.M."/>
            <person name="Lechner B.E."/>
            <person name="Liimatainen K."/>
            <person name="Lipzen A."/>
            <person name="Lukacs Z."/>
            <person name="Mihaltcheva S."/>
            <person name="Morgado L.N."/>
            <person name="Niskanen T."/>
            <person name="Noordeloos M.E."/>
            <person name="Ohm R.A."/>
            <person name="Ortiz-Santana B."/>
            <person name="Ovrebo C."/>
            <person name="Racz N."/>
            <person name="Riley R."/>
            <person name="Savchenko A."/>
            <person name="Shiryaev A."/>
            <person name="Soop K."/>
            <person name="Spirin V."/>
            <person name="Szebenyi C."/>
            <person name="Tomsovsky M."/>
            <person name="Tulloss R.E."/>
            <person name="Uehling J."/>
            <person name="Grigoriev I.V."/>
            <person name="Vagvolgyi C."/>
            <person name="Papp T."/>
            <person name="Martin F.M."/>
            <person name="Miettinen O."/>
            <person name="Hibbett D.S."/>
            <person name="Nagy L.G."/>
        </authorList>
    </citation>
    <scope>NUCLEOTIDE SEQUENCE [LARGE SCALE GENOMIC DNA]</scope>
    <source>
        <strain evidence="2 3">CBS 309.79</strain>
    </source>
</reference>
<dbReference type="OrthoDB" id="2014201at2759"/>
<dbReference type="CDD" id="cd02537">
    <property type="entry name" value="GT8_Glycogenin"/>
    <property type="match status" value="1"/>
</dbReference>
<dbReference type="PANTHER" id="PTHR11183">
    <property type="entry name" value="GLYCOGENIN SUBFAMILY MEMBER"/>
    <property type="match status" value="1"/>
</dbReference>
<keyword evidence="2" id="KW-0808">Transferase</keyword>
<dbReference type="Proteomes" id="UP000305067">
    <property type="component" value="Unassembled WGS sequence"/>
</dbReference>
<dbReference type="AlphaFoldDB" id="A0A5C3Q9T6"/>
<proteinExistence type="predicted"/>
<sequence length="395" mass="44062">MASSTTHVRPFPHRRHSVSHRDCDFSAQGTYLTSNSASDIRPRTNGSNEPHFAYVTLLTTDAFLPGALVLHQSLCNAQSRYPLVVMCPSNKDPLPNDGSAQMKLSERSKDVLRKRGIQLVCVDELSPKQICGDAAKEGWEARFRDTWTKLRLFGLTDYQRVVLLDCDMVVRRNMDDLFEMSLGKDRIAAVHACTCNPRRFKHYPADWIPANCAHSTLTDPASAPITPAPSPLPDASSSHTHTHALLNSGLVVLNPSNSQLSELTDFLATSPLVSNFIFPDQDLLAHVYAGRWEALPWHYNALRPMKWTHVHGEKVWKDGPEGDGLVSCVHYILGGKPWQVKRDEGEVGFKVVDGWWWTTFDQLGEEMTGGDNGGQAGTGIHDWEFVKELMPAFSM</sequence>
<evidence type="ECO:0000256" key="1">
    <source>
        <dbReference type="SAM" id="MobiDB-lite"/>
    </source>
</evidence>
<organism evidence="2 3">
    <name type="scientific">Pterulicium gracile</name>
    <dbReference type="NCBI Taxonomy" id="1884261"/>
    <lineage>
        <taxon>Eukaryota</taxon>
        <taxon>Fungi</taxon>
        <taxon>Dikarya</taxon>
        <taxon>Basidiomycota</taxon>
        <taxon>Agaricomycotina</taxon>
        <taxon>Agaricomycetes</taxon>
        <taxon>Agaricomycetidae</taxon>
        <taxon>Agaricales</taxon>
        <taxon>Pleurotineae</taxon>
        <taxon>Pterulaceae</taxon>
        <taxon>Pterulicium</taxon>
    </lineage>
</organism>
<feature type="region of interest" description="Disordered" evidence="1">
    <location>
        <begin position="1"/>
        <end position="20"/>
    </location>
</feature>
<protein>
    <submittedName>
        <fullName evidence="2">Nucleotide-diphospho-sugar transferase</fullName>
    </submittedName>
</protein>
<dbReference type="STRING" id="1884261.A0A5C3Q9T6"/>
<dbReference type="GO" id="GO:0016757">
    <property type="term" value="F:glycosyltransferase activity"/>
    <property type="evidence" value="ECO:0007669"/>
    <property type="project" value="InterPro"/>
</dbReference>
<dbReference type="SUPFAM" id="SSF53448">
    <property type="entry name" value="Nucleotide-diphospho-sugar transferases"/>
    <property type="match status" value="1"/>
</dbReference>
<dbReference type="InterPro" id="IPR050587">
    <property type="entry name" value="GNT1/Glycosyltrans_8"/>
</dbReference>
<dbReference type="Gene3D" id="3.90.550.10">
    <property type="entry name" value="Spore Coat Polysaccharide Biosynthesis Protein SpsA, Chain A"/>
    <property type="match status" value="1"/>
</dbReference>